<reference evidence="1" key="1">
    <citation type="submission" date="2018-02" db="EMBL/GenBank/DDBJ databases">
        <authorList>
            <person name="Cohen D.B."/>
            <person name="Kent A.D."/>
        </authorList>
    </citation>
    <scope>NUCLEOTIDE SEQUENCE</scope>
</reference>
<proteinExistence type="predicted"/>
<dbReference type="AlphaFoldDB" id="A0A2N9J1M3"/>
<gene>
    <name evidence="1" type="ORF">FSB_LOCUS58103</name>
</gene>
<dbReference type="EMBL" id="OIVN01006306">
    <property type="protein sequence ID" value="SPD30221.1"/>
    <property type="molecule type" value="Genomic_DNA"/>
</dbReference>
<sequence length="110" mass="12410">MTILLREEGHPLPQENQLLSTAHDGLVTRLRSVLIFYGNQMRHLIRSTPHRAQVSSANPGDEALAASPSTMLELATACQMKGHRPSMRPKIQWPQYEGHNNSVRWLDCRG</sequence>
<protein>
    <submittedName>
        <fullName evidence="1">Uncharacterized protein</fullName>
    </submittedName>
</protein>
<organism evidence="1">
    <name type="scientific">Fagus sylvatica</name>
    <name type="common">Beechnut</name>
    <dbReference type="NCBI Taxonomy" id="28930"/>
    <lineage>
        <taxon>Eukaryota</taxon>
        <taxon>Viridiplantae</taxon>
        <taxon>Streptophyta</taxon>
        <taxon>Embryophyta</taxon>
        <taxon>Tracheophyta</taxon>
        <taxon>Spermatophyta</taxon>
        <taxon>Magnoliopsida</taxon>
        <taxon>eudicotyledons</taxon>
        <taxon>Gunneridae</taxon>
        <taxon>Pentapetalae</taxon>
        <taxon>rosids</taxon>
        <taxon>fabids</taxon>
        <taxon>Fagales</taxon>
        <taxon>Fagaceae</taxon>
        <taxon>Fagus</taxon>
    </lineage>
</organism>
<evidence type="ECO:0000313" key="1">
    <source>
        <dbReference type="EMBL" id="SPD30221.1"/>
    </source>
</evidence>
<name>A0A2N9J1M3_FAGSY</name>
<accession>A0A2N9J1M3</accession>